<proteinExistence type="predicted"/>
<evidence type="ECO:0000313" key="3">
    <source>
        <dbReference type="Proteomes" id="UP000299084"/>
    </source>
</evidence>
<accession>A0A5N4BX99</accession>
<comment type="caution">
    <text evidence="2">The sequence shown here is derived from an EMBL/GenBank/DDBJ whole genome shotgun (WGS) entry which is preliminary data.</text>
</comment>
<feature type="non-terminal residue" evidence="2">
    <location>
        <position position="51"/>
    </location>
</feature>
<gene>
    <name evidence="2" type="ORF">Cadr_000031204</name>
</gene>
<protein>
    <submittedName>
        <fullName evidence="2">Uncharacterized protein</fullName>
    </submittedName>
</protein>
<feature type="region of interest" description="Disordered" evidence="1">
    <location>
        <begin position="1"/>
        <end position="51"/>
    </location>
</feature>
<dbReference type="Proteomes" id="UP000299084">
    <property type="component" value="Unassembled WGS sequence"/>
</dbReference>
<organism evidence="2 3">
    <name type="scientific">Camelus dromedarius</name>
    <name type="common">Dromedary</name>
    <name type="synonym">Arabian camel</name>
    <dbReference type="NCBI Taxonomy" id="9838"/>
    <lineage>
        <taxon>Eukaryota</taxon>
        <taxon>Metazoa</taxon>
        <taxon>Chordata</taxon>
        <taxon>Craniata</taxon>
        <taxon>Vertebrata</taxon>
        <taxon>Euteleostomi</taxon>
        <taxon>Mammalia</taxon>
        <taxon>Eutheria</taxon>
        <taxon>Laurasiatheria</taxon>
        <taxon>Artiodactyla</taxon>
        <taxon>Tylopoda</taxon>
        <taxon>Camelidae</taxon>
        <taxon>Camelus</taxon>
    </lineage>
</organism>
<evidence type="ECO:0000256" key="1">
    <source>
        <dbReference type="SAM" id="MobiDB-lite"/>
    </source>
</evidence>
<dbReference type="EMBL" id="JWIN03000128">
    <property type="protein sequence ID" value="KAB1251243.1"/>
    <property type="molecule type" value="Genomic_DNA"/>
</dbReference>
<name>A0A5N4BX99_CAMDR</name>
<reference evidence="2 3" key="1">
    <citation type="journal article" date="2019" name="Mol. Ecol. Resour.">
        <title>Improving Illumina assemblies with Hi-C and long reads: an example with the North African dromedary.</title>
        <authorList>
            <person name="Elbers J.P."/>
            <person name="Rogers M.F."/>
            <person name="Perelman P.L."/>
            <person name="Proskuryakova A.A."/>
            <person name="Serdyukova N.A."/>
            <person name="Johnson W.E."/>
            <person name="Horin P."/>
            <person name="Corander J."/>
            <person name="Murphy D."/>
            <person name="Burger P.A."/>
        </authorList>
    </citation>
    <scope>NUCLEOTIDE SEQUENCE [LARGE SCALE GENOMIC DNA]</scope>
    <source>
        <strain evidence="2">Drom800</strain>
        <tissue evidence="2">Blood</tissue>
    </source>
</reference>
<sequence length="51" mass="5388">MLVSHLAGRASGTQCPAAARPQARTSSVAHPSRRGTVLEKAHPRWGQEGLV</sequence>
<evidence type="ECO:0000313" key="2">
    <source>
        <dbReference type="EMBL" id="KAB1251243.1"/>
    </source>
</evidence>
<dbReference type="AlphaFoldDB" id="A0A5N4BX99"/>
<keyword evidence="3" id="KW-1185">Reference proteome</keyword>